<name>Q5MJH1_SPHXE</name>
<dbReference type="InterPro" id="IPR036390">
    <property type="entry name" value="WH_DNA-bd_sf"/>
</dbReference>
<dbReference type="Gene3D" id="1.10.10.10">
    <property type="entry name" value="Winged helix-like DNA-binding domain superfamily/Winged helix DNA-binding domain"/>
    <property type="match status" value="1"/>
</dbReference>
<geneLocation type="plasmid" evidence="2">
    <name>pSx-Qyy</name>
</geneLocation>
<accession>Q5MJH1</accession>
<organism evidence="2">
    <name type="scientific">Sphingobium xenophagum QYY</name>
    <dbReference type="NCBI Taxonomy" id="1192759"/>
    <lineage>
        <taxon>Bacteria</taxon>
        <taxon>Pseudomonadati</taxon>
        <taxon>Pseudomonadota</taxon>
        <taxon>Alphaproteobacteria</taxon>
        <taxon>Sphingomonadales</taxon>
        <taxon>Sphingomonadaceae</taxon>
        <taxon>Sphingobium</taxon>
    </lineage>
</organism>
<sequence>MRVKSLDTDDAPLRHLRRVLKMSELAKRQPPGHWVQTERAAHEAWASLIEKAPKAAQLMHILTARVGEHNAVVVSQKTLAALMKCSRRTVQRAVDVLAEDRWIEIRQIGENGTVNAHIINDRVAWSGKRDGLRYSLFSAAVIISEAEQPDAEELGQQAPLRRLPSLFRDERQLPSGPGTPPPAQPFLDGMEPDLPATQQQEADPTVQQEISQLVTGLGSKLRSSDAFPDDDATGI</sequence>
<evidence type="ECO:0000256" key="1">
    <source>
        <dbReference type="SAM" id="MobiDB-lite"/>
    </source>
</evidence>
<dbReference type="InterPro" id="IPR036388">
    <property type="entry name" value="WH-like_DNA-bd_sf"/>
</dbReference>
<feature type="compositionally biased region" description="Polar residues" evidence="1">
    <location>
        <begin position="196"/>
        <end position="214"/>
    </location>
</feature>
<proteinExistence type="predicted"/>
<reference evidence="2" key="1">
    <citation type="submission" date="2004-10" db="EMBL/GenBank/DDBJ databases">
        <title>A native plasmid isolated from Sphingomonas xenophaga QYY.</title>
        <authorList>
            <person name="Qu Y."/>
        </authorList>
    </citation>
    <scope>NUCLEOTIDE SEQUENCE</scope>
    <source>
        <strain evidence="2">QYY</strain>
        <plasmid evidence="2">pSx-Qyy</plasmid>
    </source>
</reference>
<evidence type="ECO:0000313" key="2">
    <source>
        <dbReference type="EMBL" id="AAW24018.1"/>
    </source>
</evidence>
<dbReference type="RefSeq" id="WP_011255101.1">
    <property type="nucleotide sequence ID" value="NC_006826.1"/>
</dbReference>
<feature type="region of interest" description="Disordered" evidence="1">
    <location>
        <begin position="169"/>
        <end position="235"/>
    </location>
</feature>
<dbReference type="EMBL" id="AY787146">
    <property type="protein sequence ID" value="AAW24018.1"/>
    <property type="molecule type" value="Genomic_DNA"/>
</dbReference>
<dbReference type="SUPFAM" id="SSF46785">
    <property type="entry name" value="Winged helix' DNA-binding domain"/>
    <property type="match status" value="1"/>
</dbReference>
<dbReference type="Pfam" id="PF13730">
    <property type="entry name" value="HTH_36"/>
    <property type="match status" value="1"/>
</dbReference>
<dbReference type="AlphaFoldDB" id="Q5MJH1"/>
<keyword evidence="2" id="KW-0614">Plasmid</keyword>
<protein>
    <submittedName>
        <fullName evidence="2">Replication protein</fullName>
    </submittedName>
</protein>